<feature type="compositionally biased region" description="Polar residues" evidence="2">
    <location>
        <begin position="556"/>
        <end position="569"/>
    </location>
</feature>
<dbReference type="EnsemblMetazoa" id="AALFPA23_023864.R35569">
    <property type="protein sequence ID" value="AALFPA23_023864.P35569"/>
    <property type="gene ID" value="AALFPA23_023864"/>
</dbReference>
<dbReference type="InterPro" id="IPR007875">
    <property type="entry name" value="Sprouty"/>
</dbReference>
<dbReference type="RefSeq" id="XP_062708530.1">
    <property type="nucleotide sequence ID" value="XM_062852546.1"/>
</dbReference>
<dbReference type="PROSITE" id="PS51227">
    <property type="entry name" value="SPR"/>
    <property type="match status" value="1"/>
</dbReference>
<keyword evidence="4" id="KW-1185">Reference proteome</keyword>
<feature type="compositionally biased region" description="Low complexity" evidence="2">
    <location>
        <begin position="46"/>
        <end position="60"/>
    </location>
</feature>
<feature type="compositionally biased region" description="Polar residues" evidence="2">
    <location>
        <begin position="142"/>
        <end position="156"/>
    </location>
</feature>
<feature type="compositionally biased region" description="Low complexity" evidence="2">
    <location>
        <begin position="301"/>
        <end position="314"/>
    </location>
</feature>
<dbReference type="EnsemblMetazoa" id="AALFPA23_023864.R35568">
    <property type="protein sequence ID" value="AALFPA23_023864.P35568"/>
    <property type="gene ID" value="AALFPA23_023864"/>
</dbReference>
<feature type="compositionally biased region" description="Low complexity" evidence="2">
    <location>
        <begin position="73"/>
        <end position="98"/>
    </location>
</feature>
<feature type="region of interest" description="Disordered" evidence="2">
    <location>
        <begin position="537"/>
        <end position="608"/>
    </location>
</feature>
<evidence type="ECO:0008006" key="5">
    <source>
        <dbReference type="Google" id="ProtNLM"/>
    </source>
</evidence>
<feature type="region of interest" description="Disordered" evidence="2">
    <location>
        <begin position="41"/>
        <end position="60"/>
    </location>
</feature>
<comment type="similarity">
    <text evidence="1">Belongs to the sprouty family.</text>
</comment>
<accession>A0ABM2A2M9</accession>
<protein>
    <recommendedName>
        <fullName evidence="5">Sprouty</fullName>
    </recommendedName>
</protein>
<name>A0ABM2A2M9_AEDAL</name>
<dbReference type="PANTHER" id="PTHR12365">
    <property type="entry name" value="SPROUTY"/>
    <property type="match status" value="1"/>
</dbReference>
<feature type="compositionally biased region" description="Low complexity" evidence="2">
    <location>
        <begin position="165"/>
        <end position="199"/>
    </location>
</feature>
<dbReference type="InterPro" id="IPR051192">
    <property type="entry name" value="Sprouty_domain"/>
</dbReference>
<feature type="region of interest" description="Disordered" evidence="2">
    <location>
        <begin position="65"/>
        <end position="318"/>
    </location>
</feature>
<feature type="compositionally biased region" description="Low complexity" evidence="2">
    <location>
        <begin position="232"/>
        <end position="246"/>
    </location>
</feature>
<proteinExistence type="inferred from homology"/>
<dbReference type="Proteomes" id="UP000069940">
    <property type="component" value="Unassembled WGS sequence"/>
</dbReference>
<dbReference type="GeneID" id="109398004"/>
<dbReference type="Pfam" id="PF05210">
    <property type="entry name" value="Sprouty"/>
    <property type="match status" value="1"/>
</dbReference>
<evidence type="ECO:0000313" key="4">
    <source>
        <dbReference type="Proteomes" id="UP000069940"/>
    </source>
</evidence>
<feature type="compositionally biased region" description="Polar residues" evidence="2">
    <location>
        <begin position="257"/>
        <end position="283"/>
    </location>
</feature>
<feature type="compositionally biased region" description="Basic residues" evidence="2">
    <location>
        <begin position="572"/>
        <end position="590"/>
    </location>
</feature>
<feature type="compositionally biased region" description="Low complexity" evidence="2">
    <location>
        <begin position="108"/>
        <end position="127"/>
    </location>
</feature>
<dbReference type="PANTHER" id="PTHR12365:SF7">
    <property type="entry name" value="PROTEIN SPROUTY"/>
    <property type="match status" value="1"/>
</dbReference>
<dbReference type="RefSeq" id="XP_062708529.1">
    <property type="nucleotide sequence ID" value="XM_062852545.1"/>
</dbReference>
<evidence type="ECO:0000256" key="1">
    <source>
        <dbReference type="ARBA" id="ARBA00010964"/>
    </source>
</evidence>
<reference evidence="4" key="1">
    <citation type="journal article" date="2015" name="Proc. Natl. Acad. Sci. U.S.A.">
        <title>Genome sequence of the Asian Tiger mosquito, Aedes albopictus, reveals insights into its biology, genetics, and evolution.</title>
        <authorList>
            <person name="Chen X.G."/>
            <person name="Jiang X."/>
            <person name="Gu J."/>
            <person name="Xu M."/>
            <person name="Wu Y."/>
            <person name="Deng Y."/>
            <person name="Zhang C."/>
            <person name="Bonizzoni M."/>
            <person name="Dermauw W."/>
            <person name="Vontas J."/>
            <person name="Armbruster P."/>
            <person name="Huang X."/>
            <person name="Yang Y."/>
            <person name="Zhang H."/>
            <person name="He W."/>
            <person name="Peng H."/>
            <person name="Liu Y."/>
            <person name="Wu K."/>
            <person name="Chen J."/>
            <person name="Lirakis M."/>
            <person name="Topalis P."/>
            <person name="Van Leeuwen T."/>
            <person name="Hall A.B."/>
            <person name="Jiang X."/>
            <person name="Thorpe C."/>
            <person name="Mueller R.L."/>
            <person name="Sun C."/>
            <person name="Waterhouse R.M."/>
            <person name="Yan G."/>
            <person name="Tu Z.J."/>
            <person name="Fang X."/>
            <person name="James A.A."/>
        </authorList>
    </citation>
    <scope>NUCLEOTIDE SEQUENCE [LARGE SCALE GENOMIC DNA]</scope>
    <source>
        <strain evidence="4">Foshan</strain>
    </source>
</reference>
<feature type="region of interest" description="Disordered" evidence="2">
    <location>
        <begin position="1"/>
        <end position="35"/>
    </location>
</feature>
<reference evidence="3" key="2">
    <citation type="submission" date="2025-05" db="UniProtKB">
        <authorList>
            <consortium name="EnsemblMetazoa"/>
        </authorList>
    </citation>
    <scope>IDENTIFICATION</scope>
    <source>
        <strain evidence="3">Foshan</strain>
    </source>
</reference>
<feature type="compositionally biased region" description="Polar residues" evidence="2">
    <location>
        <begin position="290"/>
        <end position="300"/>
    </location>
</feature>
<evidence type="ECO:0000313" key="3">
    <source>
        <dbReference type="EnsemblMetazoa" id="AALFPA23_023864.P35568"/>
    </source>
</evidence>
<evidence type="ECO:0000256" key="2">
    <source>
        <dbReference type="SAM" id="MobiDB-lite"/>
    </source>
</evidence>
<sequence length="608" mass="64664">MDRRNGGDPLAPPRPPKSLPRVHRPRAPEPTIMSAANSITSHQSPAINSANNNNNNTTISTITNRSLHNVPQLSPKPRNLSSSSSPARNLSSNNNISSIPPPLPPQIAPLTPLHTRSSSNSSSLSSSSHHHHPQLHHLPTSNNNVSNSLAQPASTFSRRRPPAALPTISIPSILSPSIETPASNTTTTSASSPVTLAAPRPENERLTNEYVDTPFSRLSPAANRQRGQHAFGPATTTGSATITTPPVASGIDPHRQLSVSQQTQNRLHSPSTIHSSNSTTVSTLGKPIGSTATTTTLHSSNRNFNNNTINTRPNQLPLGHTQSSVAATTTTTTGTTGIPLSGAPTIQSAATLPITKQPVSNNFSKDSPAAGLHELDIDLHPSNGDLLNSITCPQCKKCRCEECQRPRQLPSRWLCDKTCLCSAETIIDYASCLCCVKALFYHCSKDHELERESDTVSCADDPCSCVPHKRTTRWGCLAALSLALPCLLCYWPMRGGVAVCAKLYAKHSRHGCRCQSQNGGSLADSILTGLGSGGLGGGGNGGSQGGNGASLDHDSNISSKFSDVNSTSPFGKGHHHNHHHHHHSHHHHHHNSGDLTPEKRLLDSSPEY</sequence>
<organism evidence="3 4">
    <name type="scientific">Aedes albopictus</name>
    <name type="common">Asian tiger mosquito</name>
    <name type="synonym">Stegomyia albopicta</name>
    <dbReference type="NCBI Taxonomy" id="7160"/>
    <lineage>
        <taxon>Eukaryota</taxon>
        <taxon>Metazoa</taxon>
        <taxon>Ecdysozoa</taxon>
        <taxon>Arthropoda</taxon>
        <taxon>Hexapoda</taxon>
        <taxon>Insecta</taxon>
        <taxon>Pterygota</taxon>
        <taxon>Neoptera</taxon>
        <taxon>Endopterygota</taxon>
        <taxon>Diptera</taxon>
        <taxon>Nematocera</taxon>
        <taxon>Culicoidea</taxon>
        <taxon>Culicidae</taxon>
        <taxon>Culicinae</taxon>
        <taxon>Aedini</taxon>
        <taxon>Aedes</taxon>
        <taxon>Stegomyia</taxon>
    </lineage>
</organism>
<feature type="compositionally biased region" description="Gly residues" evidence="2">
    <location>
        <begin position="537"/>
        <end position="548"/>
    </location>
</feature>